<feature type="transmembrane region" description="Helical" evidence="1">
    <location>
        <begin position="62"/>
        <end position="83"/>
    </location>
</feature>
<gene>
    <name evidence="2" type="ORF">ENU14_04065</name>
</gene>
<proteinExistence type="predicted"/>
<dbReference type="EMBL" id="DTBJ01000029">
    <property type="protein sequence ID" value="HGM58744.1"/>
    <property type="molecule type" value="Genomic_DNA"/>
</dbReference>
<name>A0A7C4HDU7_STAMA</name>
<sequence length="91" mass="10442">MYSIVLITLSIITSLIWFKNRDSRLRLDILALITGSSGLMFLIDNIFSYLEEGVFIETSTDTLILTVILVLFAIILWIAVLLIKSMKYLKR</sequence>
<accession>A0A7C4HDU7</accession>
<comment type="caution">
    <text evidence="2">The sequence shown here is derived from an EMBL/GenBank/DDBJ whole genome shotgun (WGS) entry which is preliminary data.</text>
</comment>
<keyword evidence="1" id="KW-1133">Transmembrane helix</keyword>
<reference evidence="2" key="1">
    <citation type="journal article" date="2020" name="mSystems">
        <title>Genome- and Community-Level Interaction Insights into Carbon Utilization and Element Cycling Functions of Hydrothermarchaeota in Hydrothermal Sediment.</title>
        <authorList>
            <person name="Zhou Z."/>
            <person name="Liu Y."/>
            <person name="Xu W."/>
            <person name="Pan J."/>
            <person name="Luo Z.H."/>
            <person name="Li M."/>
        </authorList>
    </citation>
    <scope>NUCLEOTIDE SEQUENCE [LARGE SCALE GENOMIC DNA]</scope>
    <source>
        <strain evidence="2">SpSt-642</strain>
    </source>
</reference>
<keyword evidence="1" id="KW-0812">Transmembrane</keyword>
<feature type="transmembrane region" description="Helical" evidence="1">
    <location>
        <begin position="29"/>
        <end position="50"/>
    </location>
</feature>
<keyword evidence="1" id="KW-0472">Membrane</keyword>
<dbReference type="AlphaFoldDB" id="A0A7C4HDU7"/>
<evidence type="ECO:0000313" key="2">
    <source>
        <dbReference type="EMBL" id="HGM58744.1"/>
    </source>
</evidence>
<organism evidence="2">
    <name type="scientific">Staphylothermus marinus</name>
    <dbReference type="NCBI Taxonomy" id="2280"/>
    <lineage>
        <taxon>Archaea</taxon>
        <taxon>Thermoproteota</taxon>
        <taxon>Thermoprotei</taxon>
        <taxon>Desulfurococcales</taxon>
        <taxon>Desulfurococcaceae</taxon>
        <taxon>Staphylothermus</taxon>
    </lineage>
</organism>
<protein>
    <submittedName>
        <fullName evidence="2">Uncharacterized protein</fullName>
    </submittedName>
</protein>
<evidence type="ECO:0000256" key="1">
    <source>
        <dbReference type="SAM" id="Phobius"/>
    </source>
</evidence>